<dbReference type="InterPro" id="IPR036165">
    <property type="entry name" value="YefM-like_sf"/>
</dbReference>
<sequence length="89" mass="10503">MTLRLTQNDFKKHTNKYLDKVSDQDETLYVSRSKGRSVTVISQQKMNYIETALRAKEESLDYAIPKDQLIKRGFLPDDEIVQSNDKYWD</sequence>
<dbReference type="KEGG" id="xak:KIMC2_17000"/>
<dbReference type="EMBL" id="AP026801">
    <property type="protein sequence ID" value="BDR57138.1"/>
    <property type="molecule type" value="Genomic_DNA"/>
</dbReference>
<dbReference type="SUPFAM" id="SSF143120">
    <property type="entry name" value="YefM-like"/>
    <property type="match status" value="1"/>
</dbReference>
<evidence type="ECO:0000256" key="1">
    <source>
        <dbReference type="ARBA" id="ARBA00009981"/>
    </source>
</evidence>
<evidence type="ECO:0000313" key="3">
    <source>
        <dbReference type="Proteomes" id="UP001321804"/>
    </source>
</evidence>
<organism evidence="2 3">
    <name type="scientific">Xylocopilactobacillus apis</name>
    <dbReference type="NCBI Taxonomy" id="2932183"/>
    <lineage>
        <taxon>Bacteria</taxon>
        <taxon>Bacillati</taxon>
        <taxon>Bacillota</taxon>
        <taxon>Bacilli</taxon>
        <taxon>Lactobacillales</taxon>
        <taxon>Lactobacillaceae</taxon>
        <taxon>Xylocopilactobacillus</taxon>
    </lineage>
</organism>
<protein>
    <submittedName>
        <fullName evidence="2">Antitoxin</fullName>
    </submittedName>
</protein>
<gene>
    <name evidence="2" type="ORF">KIMC2_17000</name>
</gene>
<dbReference type="Gene3D" id="3.40.1620.10">
    <property type="entry name" value="YefM-like domain"/>
    <property type="match status" value="1"/>
</dbReference>
<evidence type="ECO:0000313" key="2">
    <source>
        <dbReference type="EMBL" id="BDR57138.1"/>
    </source>
</evidence>
<dbReference type="RefSeq" id="WP_317695948.1">
    <property type="nucleotide sequence ID" value="NZ_AP026801.1"/>
</dbReference>
<dbReference type="AlphaFoldDB" id="A0AAU9DTN5"/>
<comment type="similarity">
    <text evidence="1">Belongs to the phD/YefM antitoxin family.</text>
</comment>
<proteinExistence type="inferred from homology"/>
<reference evidence="2 3" key="1">
    <citation type="journal article" date="2023" name="Microbiol. Spectr.">
        <title>Symbiosis of Carpenter Bees with Uncharacterized Lactic Acid Bacteria Showing NAD Auxotrophy.</title>
        <authorList>
            <person name="Kawasaki S."/>
            <person name="Ozawa K."/>
            <person name="Mori T."/>
            <person name="Yamamoto A."/>
            <person name="Ito M."/>
            <person name="Ohkuma M."/>
            <person name="Sakamoto M."/>
            <person name="Matsutani M."/>
        </authorList>
    </citation>
    <scope>NUCLEOTIDE SEQUENCE [LARGE SCALE GENOMIC DNA]</scope>
    <source>
        <strain evidence="2 3">KimC2</strain>
    </source>
</reference>
<accession>A0AAU9DTN5</accession>
<name>A0AAU9DTN5_9LACO</name>
<keyword evidence="3" id="KW-1185">Reference proteome</keyword>
<dbReference type="Proteomes" id="UP001321804">
    <property type="component" value="Chromosome"/>
</dbReference>